<evidence type="ECO:0000256" key="1">
    <source>
        <dbReference type="SAM" id="Coils"/>
    </source>
</evidence>
<evidence type="ECO:0000313" key="2">
    <source>
        <dbReference type="EMBL" id="KAL3059680.1"/>
    </source>
</evidence>
<reference evidence="2 3" key="2">
    <citation type="journal article" date="2024" name="G3 (Bethesda)">
        <title>The genome of the cryopelagic Antarctic bald notothen, Trematomus borchgrevinki.</title>
        <authorList>
            <person name="Rayamajhi N."/>
            <person name="Rivera-Colon A.G."/>
            <person name="Minhas B.F."/>
            <person name="Cheng C.C."/>
            <person name="Catchen J.M."/>
        </authorList>
    </citation>
    <scope>NUCLEOTIDE SEQUENCE [LARGE SCALE GENOMIC DNA]</scope>
    <source>
        <strain evidence="2">AGRC-2024</strain>
    </source>
</reference>
<organism evidence="2 3">
    <name type="scientific">Pagothenia borchgrevinki</name>
    <name type="common">Bald rockcod</name>
    <name type="synonym">Trematomus borchgrevinki</name>
    <dbReference type="NCBI Taxonomy" id="8213"/>
    <lineage>
        <taxon>Eukaryota</taxon>
        <taxon>Metazoa</taxon>
        <taxon>Chordata</taxon>
        <taxon>Craniata</taxon>
        <taxon>Vertebrata</taxon>
        <taxon>Euteleostomi</taxon>
        <taxon>Actinopterygii</taxon>
        <taxon>Neopterygii</taxon>
        <taxon>Teleostei</taxon>
        <taxon>Neoteleostei</taxon>
        <taxon>Acanthomorphata</taxon>
        <taxon>Eupercaria</taxon>
        <taxon>Perciformes</taxon>
        <taxon>Notothenioidei</taxon>
        <taxon>Nototheniidae</taxon>
        <taxon>Pagothenia</taxon>
    </lineage>
</organism>
<feature type="coiled-coil region" evidence="1">
    <location>
        <begin position="199"/>
        <end position="315"/>
    </location>
</feature>
<proteinExistence type="predicted"/>
<dbReference type="AlphaFoldDB" id="A0ABD2H1N0"/>
<name>A0ABD2H1N0_PAGBO</name>
<dbReference type="EMBL" id="JBIYXZ010002073">
    <property type="protein sequence ID" value="KAL3059680.1"/>
    <property type="molecule type" value="Genomic_DNA"/>
</dbReference>
<sequence>MSSSESMVSCSDEMETYYDNISNALEAVSGKLNSCDLEANRIKNQLNRCQSLGERYDKSPSERILNNSDVEVQFKNTLERNASMHALCEKLSVKSVALQKEVEEIDVMKAQQQAEIATRTQLIKGIEGMQAALINYNASEETKKTLIRVTAETQLENNVLRRDILELKERQTIFEVLDGKYNQAKGEKQGICLENHTLRQDIEKIHKELENKIAIQEMLDRMNASKEEDRRQNEALQIEKIQLEIRLLQVEGLKESYNLANAETDSIPQQNEALRENIKDLRQELQKENAAQEKLDEMKKSKEAMCLQNDTLQQEASTSYKEELVHKKVFSKKNNLLQNRIEDLKPVQHKQGLREECEAMRTSIDAMSSGKETLQQQLQDVNKQNLKILEDLHREASNRVDVLQGGNVSLQQSINDVNREIRMRLHFKGKFEQLEASEEPLQAEKSRLGITLALVQEQCLSESDWQQKYIIQKGLTDTLQTKIEKTVEDITFFQDKLRSQNVFEAQYKFMKTLKKVASKQNNNLRKHLNNVQKKCGSEDTLQEKISAVQEETRTFQSQNQEQQDQINTLTDMLGLYDSLRAGNSATTQEGENLLKDLQEITKGVKRRAQVARR</sequence>
<accession>A0ABD2H1N0</accession>
<evidence type="ECO:0000313" key="3">
    <source>
        <dbReference type="Proteomes" id="UP001619887"/>
    </source>
</evidence>
<keyword evidence="1" id="KW-0175">Coiled coil</keyword>
<reference evidence="2 3" key="1">
    <citation type="journal article" date="2022" name="G3 (Bethesda)">
        <title>Evaluating Illumina-, Nanopore-, and PacBio-based genome assembly strategies with the bald notothen, Trematomus borchgrevinki.</title>
        <authorList>
            <person name="Rayamajhi N."/>
            <person name="Cheng C.C."/>
            <person name="Catchen J.M."/>
        </authorList>
    </citation>
    <scope>NUCLEOTIDE SEQUENCE [LARGE SCALE GENOMIC DNA]</scope>
    <source>
        <strain evidence="2">AGRC-2024</strain>
    </source>
</reference>
<gene>
    <name evidence="2" type="ORF">OYC64_014309</name>
</gene>
<feature type="coiled-coil region" evidence="1">
    <location>
        <begin position="364"/>
        <end position="391"/>
    </location>
</feature>
<keyword evidence="3" id="KW-1185">Reference proteome</keyword>
<protein>
    <submittedName>
        <fullName evidence="2">Uncharacterized protein</fullName>
    </submittedName>
</protein>
<dbReference type="Proteomes" id="UP001619887">
    <property type="component" value="Unassembled WGS sequence"/>
</dbReference>
<comment type="caution">
    <text evidence="2">The sequence shown here is derived from an EMBL/GenBank/DDBJ whole genome shotgun (WGS) entry which is preliminary data.</text>
</comment>